<reference evidence="1" key="1">
    <citation type="journal article" date="2014" name="Front. Microbiol.">
        <title>High frequency of phylogenetically diverse reductive dehalogenase-homologous genes in deep subseafloor sedimentary metagenomes.</title>
        <authorList>
            <person name="Kawai M."/>
            <person name="Futagami T."/>
            <person name="Toyoda A."/>
            <person name="Takaki Y."/>
            <person name="Nishi S."/>
            <person name="Hori S."/>
            <person name="Arai W."/>
            <person name="Tsubouchi T."/>
            <person name="Morono Y."/>
            <person name="Uchiyama I."/>
            <person name="Ito T."/>
            <person name="Fujiyama A."/>
            <person name="Inagaki F."/>
            <person name="Takami H."/>
        </authorList>
    </citation>
    <scope>NUCLEOTIDE SEQUENCE</scope>
    <source>
        <strain evidence="1">Expedition CK06-06</strain>
    </source>
</reference>
<evidence type="ECO:0008006" key="2">
    <source>
        <dbReference type="Google" id="ProtNLM"/>
    </source>
</evidence>
<feature type="non-terminal residue" evidence="1">
    <location>
        <position position="72"/>
    </location>
</feature>
<organism evidence="1">
    <name type="scientific">marine sediment metagenome</name>
    <dbReference type="NCBI Taxonomy" id="412755"/>
    <lineage>
        <taxon>unclassified sequences</taxon>
        <taxon>metagenomes</taxon>
        <taxon>ecological metagenomes</taxon>
    </lineage>
</organism>
<protein>
    <recommendedName>
        <fullName evidence="2">N-acetyltransferase domain-containing protein</fullName>
    </recommendedName>
</protein>
<dbReference type="SUPFAM" id="SSF55729">
    <property type="entry name" value="Acyl-CoA N-acyltransferases (Nat)"/>
    <property type="match status" value="1"/>
</dbReference>
<proteinExistence type="predicted"/>
<comment type="caution">
    <text evidence="1">The sequence shown here is derived from an EMBL/GenBank/DDBJ whole genome shotgun (WGS) entry which is preliminary data.</text>
</comment>
<evidence type="ECO:0000313" key="1">
    <source>
        <dbReference type="EMBL" id="GAH06600.1"/>
    </source>
</evidence>
<gene>
    <name evidence="1" type="ORF">S01H4_62483</name>
</gene>
<name>X1DE49_9ZZZZ</name>
<dbReference type="InterPro" id="IPR016181">
    <property type="entry name" value="Acyl_CoA_acyltransferase"/>
</dbReference>
<sequence>MIRSLLPLDFDAILRVINDAAQAYKGVIPDDRWKEPYMSANELKEGIEAGVRFFGWVEDNHLLGVAGIQPVK</sequence>
<dbReference type="AlphaFoldDB" id="X1DE49"/>
<dbReference type="EMBL" id="BART01037310">
    <property type="protein sequence ID" value="GAH06600.1"/>
    <property type="molecule type" value="Genomic_DNA"/>
</dbReference>
<accession>X1DE49</accession>